<sequence>MTYNIKELQAKLDDMENIRNHNLRHKLKTKVELQVIKEDEIIFNKNSTSYIFVIFILLIIIFFYFINFFFLRITQHSIWVVPGNWSKIADLYK</sequence>
<dbReference type="EMBL" id="CABVLZ010000001">
    <property type="protein sequence ID" value="VVU94545.1"/>
    <property type="molecule type" value="Genomic_DNA"/>
</dbReference>
<feature type="transmembrane region" description="Helical" evidence="1">
    <location>
        <begin position="50"/>
        <end position="71"/>
    </location>
</feature>
<organism evidence="2">
    <name type="scientific">seawater metagenome</name>
    <dbReference type="NCBI Taxonomy" id="1561972"/>
    <lineage>
        <taxon>unclassified sequences</taxon>
        <taxon>metagenomes</taxon>
        <taxon>ecological metagenomes</taxon>
    </lineage>
</organism>
<protein>
    <submittedName>
        <fullName evidence="2">Uncharacterized protein</fullName>
    </submittedName>
</protein>
<keyword evidence="1" id="KW-0472">Membrane</keyword>
<accession>A0A5E8CL17</accession>
<evidence type="ECO:0000313" key="2">
    <source>
        <dbReference type="EMBL" id="VVU94545.1"/>
    </source>
</evidence>
<evidence type="ECO:0000256" key="1">
    <source>
        <dbReference type="SAM" id="Phobius"/>
    </source>
</evidence>
<name>A0A5E8CL17_9ZZZZ</name>
<proteinExistence type="predicted"/>
<reference evidence="2" key="1">
    <citation type="submission" date="2019-09" db="EMBL/GenBank/DDBJ databases">
        <authorList>
            <person name="Needham M D."/>
        </authorList>
    </citation>
    <scope>NUCLEOTIDE SEQUENCE</scope>
</reference>
<gene>
    <name evidence="2" type="ORF">CPAV1605_270</name>
</gene>
<keyword evidence="1" id="KW-1133">Transmembrane helix</keyword>
<dbReference type="AlphaFoldDB" id="A0A5E8CL17"/>
<keyword evidence="1" id="KW-0812">Transmembrane</keyword>